<comment type="caution">
    <text evidence="2">The sequence shown here is derived from an EMBL/GenBank/DDBJ whole genome shotgun (WGS) entry which is preliminary data.</text>
</comment>
<name>A0AAE1R4L3_9SOLA</name>
<feature type="compositionally biased region" description="Polar residues" evidence="1">
    <location>
        <begin position="44"/>
        <end position="59"/>
    </location>
</feature>
<proteinExistence type="predicted"/>
<dbReference type="EMBL" id="JAVYJV010000019">
    <property type="protein sequence ID" value="KAK4344796.1"/>
    <property type="molecule type" value="Genomic_DNA"/>
</dbReference>
<organism evidence="2 3">
    <name type="scientific">Anisodus tanguticus</name>
    <dbReference type="NCBI Taxonomy" id="243964"/>
    <lineage>
        <taxon>Eukaryota</taxon>
        <taxon>Viridiplantae</taxon>
        <taxon>Streptophyta</taxon>
        <taxon>Embryophyta</taxon>
        <taxon>Tracheophyta</taxon>
        <taxon>Spermatophyta</taxon>
        <taxon>Magnoliopsida</taxon>
        <taxon>eudicotyledons</taxon>
        <taxon>Gunneridae</taxon>
        <taxon>Pentapetalae</taxon>
        <taxon>asterids</taxon>
        <taxon>lamiids</taxon>
        <taxon>Solanales</taxon>
        <taxon>Solanaceae</taxon>
        <taxon>Solanoideae</taxon>
        <taxon>Hyoscyameae</taxon>
        <taxon>Anisodus</taxon>
    </lineage>
</organism>
<protein>
    <submittedName>
        <fullName evidence="2">Uncharacterized protein</fullName>
    </submittedName>
</protein>
<accession>A0AAE1R4L3</accession>
<dbReference type="AlphaFoldDB" id="A0AAE1R4L3"/>
<feature type="region of interest" description="Disordered" evidence="1">
    <location>
        <begin position="40"/>
        <end position="59"/>
    </location>
</feature>
<evidence type="ECO:0000313" key="2">
    <source>
        <dbReference type="EMBL" id="KAK4344796.1"/>
    </source>
</evidence>
<sequence length="59" mass="6463">MTSLSSNLQQKIPRSAIKAMHLIRAMKSVRGVVLMTKKSLPKKQASTLPKTTEPSLWGG</sequence>
<gene>
    <name evidence="2" type="ORF">RND71_034972</name>
</gene>
<evidence type="ECO:0000313" key="3">
    <source>
        <dbReference type="Proteomes" id="UP001291623"/>
    </source>
</evidence>
<evidence type="ECO:0000256" key="1">
    <source>
        <dbReference type="SAM" id="MobiDB-lite"/>
    </source>
</evidence>
<keyword evidence="3" id="KW-1185">Reference proteome</keyword>
<dbReference type="Proteomes" id="UP001291623">
    <property type="component" value="Unassembled WGS sequence"/>
</dbReference>
<reference evidence="2" key="1">
    <citation type="submission" date="2023-12" db="EMBL/GenBank/DDBJ databases">
        <title>Genome assembly of Anisodus tanguticus.</title>
        <authorList>
            <person name="Wang Y.-J."/>
        </authorList>
    </citation>
    <scope>NUCLEOTIDE SEQUENCE</scope>
    <source>
        <strain evidence="2">KB-2021</strain>
        <tissue evidence="2">Leaf</tissue>
    </source>
</reference>